<evidence type="ECO:0000313" key="2">
    <source>
        <dbReference type="EMBL" id="OEU06326.1"/>
    </source>
</evidence>
<name>A0A1E7EKB5_9STRA</name>
<dbReference type="KEGG" id="fcy:FRACYDRAFT_254999"/>
<dbReference type="EMBL" id="KV784413">
    <property type="protein sequence ID" value="OEU06326.1"/>
    <property type="molecule type" value="Genomic_DNA"/>
</dbReference>
<dbReference type="OrthoDB" id="47907at2759"/>
<evidence type="ECO:0000256" key="1">
    <source>
        <dbReference type="SAM" id="MobiDB-lite"/>
    </source>
</evidence>
<accession>A0A1E7EKB5</accession>
<dbReference type="InterPro" id="IPR043502">
    <property type="entry name" value="DNA/RNA_pol_sf"/>
</dbReference>
<dbReference type="Proteomes" id="UP000095751">
    <property type="component" value="Unassembled WGS sequence"/>
</dbReference>
<keyword evidence="3" id="KW-1185">Reference proteome</keyword>
<dbReference type="PANTHER" id="PTHR33050">
    <property type="entry name" value="REVERSE TRANSCRIPTASE DOMAIN-CONTAINING PROTEIN"/>
    <property type="match status" value="1"/>
</dbReference>
<reference evidence="2 3" key="1">
    <citation type="submission" date="2016-09" db="EMBL/GenBank/DDBJ databases">
        <title>Extensive genetic diversity and differential bi-allelic expression allows diatom success in the polar Southern Ocean.</title>
        <authorList>
            <consortium name="DOE Joint Genome Institute"/>
            <person name="Mock T."/>
            <person name="Otillar R.P."/>
            <person name="Strauss J."/>
            <person name="Dupont C."/>
            <person name="Frickenhaus S."/>
            <person name="Maumus F."/>
            <person name="Mcmullan M."/>
            <person name="Sanges R."/>
            <person name="Schmutz J."/>
            <person name="Toseland A."/>
            <person name="Valas R."/>
            <person name="Veluchamy A."/>
            <person name="Ward B.J."/>
            <person name="Allen A."/>
            <person name="Barry K."/>
            <person name="Falciatore A."/>
            <person name="Ferrante M."/>
            <person name="Fortunato A.E."/>
            <person name="Gloeckner G."/>
            <person name="Gruber A."/>
            <person name="Hipkin R."/>
            <person name="Janech M."/>
            <person name="Kroth P."/>
            <person name="Leese F."/>
            <person name="Lindquist E."/>
            <person name="Lyon B.R."/>
            <person name="Martin J."/>
            <person name="Mayer C."/>
            <person name="Parker M."/>
            <person name="Quesneville H."/>
            <person name="Raymond J."/>
            <person name="Uhlig C."/>
            <person name="Valentin K.U."/>
            <person name="Worden A.Z."/>
            <person name="Armbrust E.V."/>
            <person name="Bowler C."/>
            <person name="Green B."/>
            <person name="Moulton V."/>
            <person name="Van Oosterhout C."/>
            <person name="Grigoriev I."/>
        </authorList>
    </citation>
    <scope>NUCLEOTIDE SEQUENCE [LARGE SCALE GENOMIC DNA]</scope>
    <source>
        <strain evidence="2 3">CCMP1102</strain>
    </source>
</reference>
<dbReference type="PANTHER" id="PTHR33050:SF7">
    <property type="entry name" value="RIBONUCLEASE H"/>
    <property type="match status" value="1"/>
</dbReference>
<sequence length="1221" mass="136308">MPCTNSATSSHASFGQWQHRTTPQHHFCSRKSTSKTGIGGCVFNSDDAWNFAYVLPGGQKSDPIQLVIPEALQMGWGESPPFFCAATETARDIAQEKFDNHTPVPAQPMEDIMMDIDWNTVPSPVPPPTTERSKRQFVNLLEVYIDDFIGLIQSTNKDHLLRFSRTILSAITDVFPPPEITNSAMGPPVSIKKLIAEGTWEIRKEILGWLFDGIARTIELPENKGRTIRTEVKRILRGKSKRVPTRDFQKVHGKLQFTSIAIPCGKPLLGPLDQAIAIAERHNRHHVTLTDDIRLCLRDWIALIRQLGQRPTHVNELVLHKASYQGFVDASKWGVGGVWFGGTNQISPIVWFWEWPTEVRNNLVTSSNRKGRLTISDLELMGILLHWLVLEASVDNDTLTHSSIAIWCDNLPAVSWIYKMRTSTSPVASRILRALAVRLQHQQSGLLAIDHISGIYNIMADVASRKHVSNPTQFLDYFTKTFTPPQGNFWTLFQFHDNLLSKISSEMLNAPSSLASWNQLPTKKGVFGRLGAISSDSTFPNLTQKCQVRTQTVEVALRAISTMFQMDHEPSPLVTSQGKYTKKIGQLLESYRREDPPSKPKLAIPLSVPTYLVLSGLSSNAPKQQTVGNMATIAFHYLLRGGEYTFVDPKQRRRTKQFRVCDVTFWNNNTILPHSLPIDVLFREATEATLHISNQKNGKRAQTIHQDVTDTPPCPVHALIRQIKHILAHTTDTATIISTFFDKKYPKGRALRTGLIKPIAMNNKEPAPISKPAQAPAALSLPASAGVAPISDSSTETDDSNVEITTTDTSNTRESATIVKSTLRKQTTINNFYVKRPLQIIRTNLKAHNPKKRLHTNTSSTPSLTNSTNSATMVSTPPPKRPKFPVPTQQSMASMAQLSGLTPEQMETAFKQIQAFASPRYVTPAAHPRQDQAPFVRVPPRTLNNNFPEYSASDYDYHSAAESISSGSADSVGQHHRSARPIRQEKRVGLTKRHGKGSNKWFKPTEVIEALQRYYAFRVGHGYRLRLNSGVNRLQRIFALATKIVGTTLSPDQISVIAKGKADLVDPATRVNRLNLQTVTTHDADHYDTHGVGFELHDILLGIRGSLYSDPRNLPPSNCVIILQCEAKVPKISGTCYEHALFLPDILMLITINDFVDMKDKHQRVRNTWIMRDQFYEEVKNTTLLAGRRDVCNKRIGGKIFGGGAGTTVTLKRAVIVSKTP</sequence>
<dbReference type="InParanoid" id="A0A1E7EKB5"/>
<feature type="region of interest" description="Disordered" evidence="1">
    <location>
        <begin position="851"/>
        <end position="887"/>
    </location>
</feature>
<dbReference type="AlphaFoldDB" id="A0A1E7EKB5"/>
<feature type="compositionally biased region" description="Low complexity" evidence="1">
    <location>
        <begin position="856"/>
        <end position="870"/>
    </location>
</feature>
<feature type="region of interest" description="Disordered" evidence="1">
    <location>
        <begin position="787"/>
        <end position="813"/>
    </location>
</feature>
<dbReference type="SUPFAM" id="SSF56672">
    <property type="entry name" value="DNA/RNA polymerases"/>
    <property type="match status" value="1"/>
</dbReference>
<evidence type="ECO:0000313" key="3">
    <source>
        <dbReference type="Proteomes" id="UP000095751"/>
    </source>
</evidence>
<feature type="compositionally biased region" description="Polar residues" evidence="1">
    <location>
        <begin position="802"/>
        <end position="813"/>
    </location>
</feature>
<organism evidence="2 3">
    <name type="scientific">Fragilariopsis cylindrus CCMP1102</name>
    <dbReference type="NCBI Taxonomy" id="635003"/>
    <lineage>
        <taxon>Eukaryota</taxon>
        <taxon>Sar</taxon>
        <taxon>Stramenopiles</taxon>
        <taxon>Ochrophyta</taxon>
        <taxon>Bacillariophyta</taxon>
        <taxon>Bacillariophyceae</taxon>
        <taxon>Bacillariophycidae</taxon>
        <taxon>Bacillariales</taxon>
        <taxon>Bacillariaceae</taxon>
        <taxon>Fragilariopsis</taxon>
    </lineage>
</organism>
<gene>
    <name evidence="2" type="ORF">FRACYDRAFT_254999</name>
</gene>
<dbReference type="InterPro" id="IPR052055">
    <property type="entry name" value="Hepadnavirus_pol/RT"/>
</dbReference>
<proteinExistence type="predicted"/>
<protein>
    <submittedName>
        <fullName evidence="2">Uncharacterized protein</fullName>
    </submittedName>
</protein>